<dbReference type="Pfam" id="PF07727">
    <property type="entry name" value="RVT_2"/>
    <property type="match status" value="1"/>
</dbReference>
<dbReference type="OrthoDB" id="3432594at2759"/>
<organism evidence="3">
    <name type="scientific">Cladocopium goreaui</name>
    <dbReference type="NCBI Taxonomy" id="2562237"/>
    <lineage>
        <taxon>Eukaryota</taxon>
        <taxon>Sar</taxon>
        <taxon>Alveolata</taxon>
        <taxon>Dinophyceae</taxon>
        <taxon>Suessiales</taxon>
        <taxon>Symbiodiniaceae</taxon>
        <taxon>Cladocopium</taxon>
    </lineage>
</organism>
<proteinExistence type="predicted"/>
<dbReference type="InterPro" id="IPR013103">
    <property type="entry name" value="RVT_2"/>
</dbReference>
<dbReference type="EMBL" id="CAMXCT010002492">
    <property type="protein sequence ID" value="CAI3998512.1"/>
    <property type="molecule type" value="Genomic_DNA"/>
</dbReference>
<keyword evidence="5" id="KW-1185">Reference proteome</keyword>
<evidence type="ECO:0000256" key="1">
    <source>
        <dbReference type="SAM" id="MobiDB-lite"/>
    </source>
</evidence>
<sequence length="1888" mass="209371">MFHAHLRAQYADRILYWEKRAMSRLHGSAVCVIADGMDQMKYSLPRSPLVKSKEFSTFQRVKLHVACAICHGRFVLFTVGLPDTKKDSLAERREIPAEQISHVENFLPNLRFPLYRMSRCMIKTGPLSLHSNAAPMHPDSFDIPPNIMRSWFSTAKAVLDTVRGAWRIYDRQEATVPWAEQGDSDISLDFGQQFEESKSGRLSFLFGWFGVSVFHVVAEQLLLVRSMASPQRLEEGLAGQAGHILFGGCQGQQQQSVVTPQAAHTAAVHACGNPTVQQQNATEVSQLKNMVFALQQGMNQLFSLFRSAGPVAAAPVSGAMLGPQFGGQNPVNQQYLNGQGSQQFQNGQGNQQFQSGQLGPGLLNAPFGQQCPQPFGRQYGEEAERSPTALFGRNLEQGHSNSGLDVLSKTEKWLPGLPKPGHEGWKDRESEIVGFHDYLVELRSWASLVSPKFAAEISEATVTPQEIVLSSLSRDQQSRAGRLLSILRAAFSGHGRAENIIRAFCEGVSFGAGLSSVGFNDNGFELLRVLTKEFTLQSRAEALALRAELLQRQFMPAKGETSQGTIVADTIRRLETSLAKYNKLVSTLPNIVDRSGVEVSEADRLVLLLRSLPAACAEFVLLHSKLIHSVAQAEVYDMAAGDGEGQEQGENMVDSVTGRCSKCGSKRHVVQPIRRRRAVASLQTLEKVNKAQKEQVVRKEKVAQESTADQEDWWYQDGDGYWWTATSEWSEIAAVSGEPEKESSPAEQGGYWLLDSGAAATVVSHETYERFRDHKVLVFHERSTGCIGHEFVGAAERSVRTCKEGISVIRVLAEIPDSIKEKYPMASRFVDAIYIAPVWNSVGCEVIGELSSNGEIGFVRFHAKSIKHTIPLTWSTKFYQDLHQLVVREHEHGSVSEPPPQVLPAANPSLRCHKSGPPVDWVRGEGGYTDNCIACRGLKEQGTRKGLVHSRACCKRYETFLKDQASGVGGDSVPPPVEPAEPFPPDFFNEPAQPPVKDGTKPEPGPSVSFDDDAKSLSYEPSIAEEAVEPDPDLDDQVRHGKRLSLEDYGDVSERPVKRRMYGKTSDLEGAFPPPSRGTPRGPGLKRPSEMNLKELEDELKKDDIDAIHSESQHWVSPFMNLAAVVSEPPSMSHMLETEPVASVRFDSQGSIPESVVVNMGGMPIKIWCPIDAVDDTTGEILDGKKCHLGMKKEIEGLEECQAGDCYTVSEFERLKERTDHPIRLISTRWVTNAKGDEVRSRMVVKDVKNKDSARSLGISSPTLGADAFQLFLTICSAWNFIVYTLDISHAFMYTPLRCRNVAVKLPMSCSTESGEPVILHCANALNGLRSASLEWLLFLQQQLSGIGLHTDGAEPCFMAERLPSGRMGMVIVYVDDLAVACEHEDDFKLIMGCLQRKLKVKHTGTIEREGGQVTFLGREIVRLPGESALYVHLPENYLEKTFELWNLKPSSSGKKIPCPNVLAILDQETPGSPPLSGEAYARFRSTLGKVAWMSQTRQDLKHFIALLGTVQAEPTQAAEKALRSLLRFLVTDDSVSLRLPSEHGLGSKVFREVVAYTDASHAPSTRNRRGVSGGVLTYLEGVVKTYSRHQTSISSSSCESELQAIQMVVQEAVVLSRLVTRIMRALGLLKDGEFAVARIYSDSESALKLLQTVDLPRRSRHIDIKIEWLRELAGNGFMPKPKSVGFALLEVCCDENSQLRAVCQAWGIPYRGITYGVEMRSVYERTRDWVATLKVGLHVHLSTLCIQWIAFEKAEREAREAREAREMREEGSDASIQLISEHWTPVHIRKDIPLPAGIRSWGQWCNTMIRRSDKEIRKYLLWVHKTYCTGTAQATELVNGRLVLIHQIRNQATDLALFLEAMDFQGELESADTSEGAGYVRTFRQGA</sequence>
<comment type="caution">
    <text evidence="3">The sequence shown here is derived from an EMBL/GenBank/DDBJ whole genome shotgun (WGS) entry which is preliminary data.</text>
</comment>
<dbReference type="EMBL" id="CAMXCT020002492">
    <property type="protein sequence ID" value="CAL1151887.1"/>
    <property type="molecule type" value="Genomic_DNA"/>
</dbReference>
<feature type="compositionally biased region" description="Low complexity" evidence="1">
    <location>
        <begin position="336"/>
        <end position="357"/>
    </location>
</feature>
<dbReference type="PANTHER" id="PTHR11439">
    <property type="entry name" value="GAG-POL-RELATED RETROTRANSPOSON"/>
    <property type="match status" value="1"/>
</dbReference>
<protein>
    <submittedName>
        <fullName evidence="4">Retrovirus-related Pol polyprotein from transposon TNT 1-94</fullName>
    </submittedName>
</protein>
<evidence type="ECO:0000313" key="3">
    <source>
        <dbReference type="EMBL" id="CAI3998512.1"/>
    </source>
</evidence>
<feature type="compositionally biased region" description="Pro residues" evidence="1">
    <location>
        <begin position="973"/>
        <end position="985"/>
    </location>
</feature>
<evidence type="ECO:0000259" key="2">
    <source>
        <dbReference type="Pfam" id="PF07727"/>
    </source>
</evidence>
<accession>A0A9P1G5Y7</accession>
<gene>
    <name evidence="3" type="ORF">C1SCF055_LOCUS24802</name>
</gene>
<dbReference type="EMBL" id="CAMXCT030002492">
    <property type="protein sequence ID" value="CAL4785824.1"/>
    <property type="molecule type" value="Genomic_DNA"/>
</dbReference>
<name>A0A9P1G5Y7_9DINO</name>
<feature type="compositionally biased region" description="Acidic residues" evidence="1">
    <location>
        <begin position="1026"/>
        <end position="1035"/>
    </location>
</feature>
<dbReference type="PANTHER" id="PTHR11439:SF483">
    <property type="entry name" value="PEPTIDE SYNTHASE GLIP-LIKE, PUTATIVE (AFU_ORTHOLOGUE AFUA_3G12920)-RELATED"/>
    <property type="match status" value="1"/>
</dbReference>
<dbReference type="Proteomes" id="UP001152797">
    <property type="component" value="Unassembled WGS sequence"/>
</dbReference>
<reference evidence="3" key="1">
    <citation type="submission" date="2022-10" db="EMBL/GenBank/DDBJ databases">
        <authorList>
            <person name="Chen Y."/>
            <person name="Dougan E. K."/>
            <person name="Chan C."/>
            <person name="Rhodes N."/>
            <person name="Thang M."/>
        </authorList>
    </citation>
    <scope>NUCLEOTIDE SEQUENCE</scope>
</reference>
<feature type="region of interest" description="Disordered" evidence="1">
    <location>
        <begin position="965"/>
        <end position="1089"/>
    </location>
</feature>
<feature type="domain" description="Reverse transcriptase Ty1/copia-type" evidence="2">
    <location>
        <begin position="1224"/>
        <end position="1447"/>
    </location>
</feature>
<feature type="region of interest" description="Disordered" evidence="1">
    <location>
        <begin position="335"/>
        <end position="359"/>
    </location>
</feature>
<evidence type="ECO:0000313" key="5">
    <source>
        <dbReference type="Proteomes" id="UP001152797"/>
    </source>
</evidence>
<evidence type="ECO:0000313" key="4">
    <source>
        <dbReference type="EMBL" id="CAL4785824.1"/>
    </source>
</evidence>
<reference evidence="4 5" key="2">
    <citation type="submission" date="2024-05" db="EMBL/GenBank/DDBJ databases">
        <authorList>
            <person name="Chen Y."/>
            <person name="Shah S."/>
            <person name="Dougan E. K."/>
            <person name="Thang M."/>
            <person name="Chan C."/>
        </authorList>
    </citation>
    <scope>NUCLEOTIDE SEQUENCE [LARGE SCALE GENOMIC DNA]</scope>
</reference>